<protein>
    <submittedName>
        <fullName evidence="1">Uncharacterized protein</fullName>
    </submittedName>
</protein>
<sequence>MQSRDMPRDCKRARQEATTDEPDDNFVRLLIEEARQNESRRKIEGVNAFITRKANPNGLKPNTNFLSRVVKNVDFHNTALLKKEAEDAAARLMKLNQIDAPRRPACKSRLRDIRKRGPTGDSHQDADGSSKSRRQTVTDTRMNSSQSSDGADCSSATFSCHDPERVSRWDSDGESQRHHPRRREYNKHRTRISVDTESYEGRDLDQCDGEHHVSRHREHSREESASKQYSQEALQQPSIETRKRQRTR</sequence>
<dbReference type="EMBL" id="MU971337">
    <property type="protein sequence ID" value="KAK9240879.1"/>
    <property type="molecule type" value="Genomic_DNA"/>
</dbReference>
<proteinExistence type="predicted"/>
<comment type="caution">
    <text evidence="1">The sequence shown here is derived from an EMBL/GenBank/DDBJ whole genome shotgun (WGS) entry which is preliminary data.</text>
</comment>
<gene>
    <name evidence="1" type="ORF">V1525DRAFT_141565</name>
</gene>
<accession>A0ACC3TAT1</accession>
<name>A0ACC3TAT1_LIPKO</name>
<dbReference type="Proteomes" id="UP001433508">
    <property type="component" value="Unassembled WGS sequence"/>
</dbReference>
<keyword evidence="2" id="KW-1185">Reference proteome</keyword>
<reference evidence="2" key="1">
    <citation type="journal article" date="2024" name="Front. Bioeng. Biotechnol.">
        <title>Genome-scale model development and genomic sequencing of the oleaginous clade Lipomyces.</title>
        <authorList>
            <person name="Czajka J.J."/>
            <person name="Han Y."/>
            <person name="Kim J."/>
            <person name="Mondo S.J."/>
            <person name="Hofstad B.A."/>
            <person name="Robles A."/>
            <person name="Haridas S."/>
            <person name="Riley R."/>
            <person name="LaButti K."/>
            <person name="Pangilinan J."/>
            <person name="Andreopoulos W."/>
            <person name="Lipzen A."/>
            <person name="Yan J."/>
            <person name="Wang M."/>
            <person name="Ng V."/>
            <person name="Grigoriev I.V."/>
            <person name="Spatafora J.W."/>
            <person name="Magnuson J.K."/>
            <person name="Baker S.E."/>
            <person name="Pomraning K.R."/>
        </authorList>
    </citation>
    <scope>NUCLEOTIDE SEQUENCE [LARGE SCALE GENOMIC DNA]</scope>
    <source>
        <strain evidence="2">CBS 7786</strain>
    </source>
</reference>
<organism evidence="1 2">
    <name type="scientific">Lipomyces kononenkoae</name>
    <name type="common">Yeast</name>
    <dbReference type="NCBI Taxonomy" id="34357"/>
    <lineage>
        <taxon>Eukaryota</taxon>
        <taxon>Fungi</taxon>
        <taxon>Dikarya</taxon>
        <taxon>Ascomycota</taxon>
        <taxon>Saccharomycotina</taxon>
        <taxon>Lipomycetes</taxon>
        <taxon>Lipomycetales</taxon>
        <taxon>Lipomycetaceae</taxon>
        <taxon>Lipomyces</taxon>
    </lineage>
</organism>
<evidence type="ECO:0000313" key="2">
    <source>
        <dbReference type="Proteomes" id="UP001433508"/>
    </source>
</evidence>
<evidence type="ECO:0000313" key="1">
    <source>
        <dbReference type="EMBL" id="KAK9240879.1"/>
    </source>
</evidence>